<proteinExistence type="predicted"/>
<dbReference type="GO" id="GO:0008270">
    <property type="term" value="F:zinc ion binding"/>
    <property type="evidence" value="ECO:0007669"/>
    <property type="project" value="UniProtKB-UniRule"/>
</dbReference>
<dbReference type="EMBL" id="JTDY01008636">
    <property type="protein sequence ID" value="KOB64469.1"/>
    <property type="molecule type" value="Genomic_DNA"/>
</dbReference>
<feature type="region of interest" description="Disordered" evidence="2">
    <location>
        <begin position="38"/>
        <end position="61"/>
    </location>
</feature>
<dbReference type="Pfam" id="PF21373">
    <property type="entry name" value="ZNHIT3_C"/>
    <property type="match status" value="1"/>
</dbReference>
<dbReference type="SUPFAM" id="SSF144232">
    <property type="entry name" value="HIT/MYND zinc finger-like"/>
    <property type="match status" value="1"/>
</dbReference>
<keyword evidence="1" id="KW-0479">Metal-binding</keyword>
<accession>A0A0L7KNB8</accession>
<protein>
    <submittedName>
        <fullName evidence="4">Zinc finger HIT domain-containing protein 3</fullName>
    </submittedName>
</protein>
<dbReference type="InterPro" id="IPR007529">
    <property type="entry name" value="Znf_HIT"/>
</dbReference>
<dbReference type="PROSITE" id="PS51083">
    <property type="entry name" value="ZF_HIT"/>
    <property type="match status" value="1"/>
</dbReference>
<evidence type="ECO:0000256" key="1">
    <source>
        <dbReference type="PROSITE-ProRule" id="PRU00453"/>
    </source>
</evidence>
<dbReference type="Gene3D" id="3.30.60.190">
    <property type="match status" value="1"/>
</dbReference>
<feature type="domain" description="HIT-type" evidence="3">
    <location>
        <begin position="3"/>
        <end position="35"/>
    </location>
</feature>
<evidence type="ECO:0000313" key="4">
    <source>
        <dbReference type="EMBL" id="KOB64469.1"/>
    </source>
</evidence>
<name>A0A0L7KNB8_OPEBR</name>
<dbReference type="InterPro" id="IPR048371">
    <property type="entry name" value="ZNHIT3_C"/>
</dbReference>
<evidence type="ECO:0000256" key="2">
    <source>
        <dbReference type="SAM" id="MobiDB-lite"/>
    </source>
</evidence>
<keyword evidence="1" id="KW-0863">Zinc-finger</keyword>
<dbReference type="CDD" id="cd23024">
    <property type="entry name" value="zf-HIT_ZNHIT2-3"/>
    <property type="match status" value="1"/>
</dbReference>
<comment type="caution">
    <text evidence="4">The sequence shown here is derived from an EMBL/GenBank/DDBJ whole genome shotgun (WGS) entry which is preliminary data.</text>
</comment>
<reference evidence="4 5" key="1">
    <citation type="journal article" date="2015" name="Genome Biol. Evol.">
        <title>The genome of winter moth (Operophtera brumata) provides a genomic perspective on sexual dimorphism and phenology.</title>
        <authorList>
            <person name="Derks M.F."/>
            <person name="Smit S."/>
            <person name="Salis L."/>
            <person name="Schijlen E."/>
            <person name="Bossers A."/>
            <person name="Mateman C."/>
            <person name="Pijl A.S."/>
            <person name="de Ridder D."/>
            <person name="Groenen M.A."/>
            <person name="Visser M.E."/>
            <person name="Megens H.J."/>
        </authorList>
    </citation>
    <scope>NUCLEOTIDE SEQUENCE [LARGE SCALE GENOMIC DNA]</scope>
    <source>
        <strain evidence="4">WM2013NL</strain>
        <tissue evidence="4">Head and thorax</tissue>
    </source>
</reference>
<dbReference type="Pfam" id="PF04438">
    <property type="entry name" value="zf-HIT"/>
    <property type="match status" value="1"/>
</dbReference>
<evidence type="ECO:0000313" key="5">
    <source>
        <dbReference type="Proteomes" id="UP000037510"/>
    </source>
</evidence>
<gene>
    <name evidence="4" type="ORF">OBRU01_22335</name>
</gene>
<keyword evidence="1" id="KW-0862">Zinc</keyword>
<dbReference type="Proteomes" id="UP000037510">
    <property type="component" value="Unassembled WGS sequence"/>
</dbReference>
<keyword evidence="5" id="KW-1185">Reference proteome</keyword>
<sequence length="131" mass="15100">MTCIQCGETSKYKCPTCQQPYCSVACFKEHKQTPCLKPTEPPRELDSIKEPTSEYDHPTEDTVPLHKLKLLEQSAGLKKCLEEPYMRELLETLDKAYNPDSLIQEYMQEPIFTEFVDACLKVVQPVEEDPK</sequence>
<organism evidence="4 5">
    <name type="scientific">Operophtera brumata</name>
    <name type="common">Winter moth</name>
    <name type="synonym">Phalaena brumata</name>
    <dbReference type="NCBI Taxonomy" id="104452"/>
    <lineage>
        <taxon>Eukaryota</taxon>
        <taxon>Metazoa</taxon>
        <taxon>Ecdysozoa</taxon>
        <taxon>Arthropoda</taxon>
        <taxon>Hexapoda</taxon>
        <taxon>Insecta</taxon>
        <taxon>Pterygota</taxon>
        <taxon>Neoptera</taxon>
        <taxon>Endopterygota</taxon>
        <taxon>Lepidoptera</taxon>
        <taxon>Glossata</taxon>
        <taxon>Ditrysia</taxon>
        <taxon>Geometroidea</taxon>
        <taxon>Geometridae</taxon>
        <taxon>Larentiinae</taxon>
        <taxon>Operophtera</taxon>
    </lineage>
</organism>
<feature type="compositionally biased region" description="Basic and acidic residues" evidence="2">
    <location>
        <begin position="40"/>
        <end position="61"/>
    </location>
</feature>
<evidence type="ECO:0000259" key="3">
    <source>
        <dbReference type="PROSITE" id="PS51083"/>
    </source>
</evidence>
<dbReference type="STRING" id="104452.A0A0L7KNB8"/>
<dbReference type="AlphaFoldDB" id="A0A0L7KNB8"/>